<dbReference type="AlphaFoldDB" id="A0A564ZL63"/>
<proteinExistence type="predicted"/>
<evidence type="ECO:0000313" key="1">
    <source>
        <dbReference type="EMBL" id="VUZ85913.1"/>
    </source>
</evidence>
<name>A0A564ZL63_9BACT</name>
<dbReference type="EMBL" id="CABIKM010000037">
    <property type="protein sequence ID" value="VUZ85913.1"/>
    <property type="molecule type" value="Genomic_DNA"/>
</dbReference>
<dbReference type="Pfam" id="PF07505">
    <property type="entry name" value="DUF5131"/>
    <property type="match status" value="1"/>
</dbReference>
<sequence>MAQGTSIEWTDATWNPVTGCTKISPGCQHCYAERLAHRLQAMGNYNYRNDFEVTLQEQMLRLPFSWKRPHRVFVNSMSDLFHEEVPVEYIARVFEVMQEAHWHQFQVLTKRAERLQQLAPLLLWADNIWMGVSVEAKPYLYRIDHLRRTSAAMKFISFEPLLESLGAVDLRGIDWVIVGGESGPGARPMERSWVVEILEACRQAGVPFFFKQWGGTNKKRAGRLLDGRTWDEIPGHTIPETSPCKPTSACSR</sequence>
<dbReference type="InterPro" id="IPR011101">
    <property type="entry name" value="DUF5131"/>
</dbReference>
<gene>
    <name evidence="1" type="ORF">MELA_02300</name>
</gene>
<dbReference type="Proteomes" id="UP000334340">
    <property type="component" value="Unassembled WGS sequence"/>
</dbReference>
<protein>
    <submittedName>
        <fullName evidence="1">Phage protein Gp37/Gp68</fullName>
    </submittedName>
</protein>
<evidence type="ECO:0000313" key="2">
    <source>
        <dbReference type="Proteomes" id="UP000334340"/>
    </source>
</evidence>
<dbReference type="CDD" id="cd01335">
    <property type="entry name" value="Radical_SAM"/>
    <property type="match status" value="1"/>
</dbReference>
<keyword evidence="2" id="KW-1185">Reference proteome</keyword>
<organism evidence="1 2">
    <name type="scientific">Candidatus Methylomirabilis lanthanidiphila</name>
    <dbReference type="NCBI Taxonomy" id="2211376"/>
    <lineage>
        <taxon>Bacteria</taxon>
        <taxon>Candidatus Methylomirabilota</taxon>
        <taxon>Candidatus Methylomirabilia</taxon>
        <taxon>Candidatus Methylomirabilales</taxon>
        <taxon>Candidatus Methylomirabilaceae</taxon>
        <taxon>Candidatus Methylomirabilis</taxon>
    </lineage>
</organism>
<accession>A0A564ZL63</accession>
<reference evidence="1 2" key="1">
    <citation type="submission" date="2019-07" db="EMBL/GenBank/DDBJ databases">
        <authorList>
            <person name="Cremers G."/>
        </authorList>
    </citation>
    <scope>NUCLEOTIDE SEQUENCE [LARGE SCALE GENOMIC DNA]</scope>
</reference>